<dbReference type="GO" id="GO:0000981">
    <property type="term" value="F:DNA-binding transcription factor activity, RNA polymerase II-specific"/>
    <property type="evidence" value="ECO:0007669"/>
    <property type="project" value="TreeGrafter"/>
</dbReference>
<evidence type="ECO:0000256" key="9">
    <source>
        <dbReference type="ARBA" id="ARBA00023242"/>
    </source>
</evidence>
<dbReference type="GO" id="GO:0008270">
    <property type="term" value="F:zinc ion binding"/>
    <property type="evidence" value="ECO:0007669"/>
    <property type="project" value="UniProtKB-KW"/>
</dbReference>
<dbReference type="GO" id="GO:0000978">
    <property type="term" value="F:RNA polymerase II cis-regulatory region sequence-specific DNA binding"/>
    <property type="evidence" value="ECO:0007669"/>
    <property type="project" value="TreeGrafter"/>
</dbReference>
<dbReference type="Proteomes" id="UP000053766">
    <property type="component" value="Unassembled WGS sequence"/>
</dbReference>
<evidence type="ECO:0000259" key="11">
    <source>
        <dbReference type="PROSITE" id="PS50157"/>
    </source>
</evidence>
<evidence type="ECO:0000256" key="5">
    <source>
        <dbReference type="ARBA" id="ARBA00022833"/>
    </source>
</evidence>
<reference evidence="13" key="2">
    <citation type="journal article" date="2016" name="Sci. Rep.">
        <title>Dictyocaulus viviparus genome, variome and transcriptome elucidate lungworm biology and support future intervention.</title>
        <authorList>
            <person name="McNulty S.N."/>
            <person name="Strube C."/>
            <person name="Rosa B.A."/>
            <person name="Martin J.C."/>
            <person name="Tyagi R."/>
            <person name="Choi Y.J."/>
            <person name="Wang Q."/>
            <person name="Hallsworth Pepin K."/>
            <person name="Zhang X."/>
            <person name="Ozersky P."/>
            <person name="Wilson R.K."/>
            <person name="Sternberg P.W."/>
            <person name="Gasser R.B."/>
            <person name="Mitreva M."/>
        </authorList>
    </citation>
    <scope>NUCLEOTIDE SEQUENCE [LARGE SCALE GENOMIC DNA]</scope>
    <source>
        <strain evidence="13">HannoverDv2000</strain>
    </source>
</reference>
<dbReference type="STRING" id="29172.A0A0D8XKL6"/>
<comment type="subcellular location">
    <subcellularLocation>
        <location evidence="1">Nucleus</location>
    </subcellularLocation>
</comment>
<dbReference type="EMBL" id="KN716485">
    <property type="protein sequence ID" value="KJH44287.1"/>
    <property type="molecule type" value="Genomic_DNA"/>
</dbReference>
<keyword evidence="2" id="KW-0479">Metal-binding</keyword>
<accession>A0A0D8XKL6</accession>
<dbReference type="PANTHER" id="PTHR23235:SF120">
    <property type="entry name" value="KRUPPEL-LIKE FACTOR 15"/>
    <property type="match status" value="1"/>
</dbReference>
<dbReference type="OrthoDB" id="3565419at2759"/>
<dbReference type="PANTHER" id="PTHR23235">
    <property type="entry name" value="KRUEPPEL-LIKE TRANSCRIPTION FACTOR"/>
    <property type="match status" value="1"/>
</dbReference>
<keyword evidence="8" id="KW-0804">Transcription</keyword>
<keyword evidence="5" id="KW-0862">Zinc</keyword>
<evidence type="ECO:0000256" key="2">
    <source>
        <dbReference type="ARBA" id="ARBA00022723"/>
    </source>
</evidence>
<dbReference type="AlphaFoldDB" id="A0A0D8XKL6"/>
<name>A0A0D8XKL6_DICVI</name>
<keyword evidence="3" id="KW-0677">Repeat</keyword>
<evidence type="ECO:0000256" key="1">
    <source>
        <dbReference type="ARBA" id="ARBA00004123"/>
    </source>
</evidence>
<evidence type="ECO:0000256" key="7">
    <source>
        <dbReference type="ARBA" id="ARBA00023125"/>
    </source>
</evidence>
<reference evidence="12 13" key="1">
    <citation type="submission" date="2013-11" db="EMBL/GenBank/DDBJ databases">
        <title>Draft genome of the bovine lungworm Dictyocaulus viviparus.</title>
        <authorList>
            <person name="Mitreva M."/>
        </authorList>
    </citation>
    <scope>NUCLEOTIDE SEQUENCE [LARGE SCALE GENOMIC DNA]</scope>
    <source>
        <strain evidence="12 13">HannoverDv2000</strain>
    </source>
</reference>
<evidence type="ECO:0000313" key="12">
    <source>
        <dbReference type="EMBL" id="KJH44287.1"/>
    </source>
</evidence>
<evidence type="ECO:0000313" key="13">
    <source>
        <dbReference type="Proteomes" id="UP000053766"/>
    </source>
</evidence>
<evidence type="ECO:0000256" key="3">
    <source>
        <dbReference type="ARBA" id="ARBA00022737"/>
    </source>
</evidence>
<dbReference type="PROSITE" id="PS50157">
    <property type="entry name" value="ZINC_FINGER_C2H2_2"/>
    <property type="match status" value="1"/>
</dbReference>
<dbReference type="InterPro" id="IPR036236">
    <property type="entry name" value="Znf_C2H2_sf"/>
</dbReference>
<evidence type="ECO:0000256" key="10">
    <source>
        <dbReference type="PROSITE-ProRule" id="PRU00042"/>
    </source>
</evidence>
<sequence>MALAAARGCINLRHHRVHSGERPYKCPFCPKAFTASSILRTHVRQHSGEKPFKQTLLNSIKSFGLLFSVMSIITSAKQNKANKTSGGVVDHRLSPR</sequence>
<evidence type="ECO:0000256" key="6">
    <source>
        <dbReference type="ARBA" id="ARBA00023015"/>
    </source>
</evidence>
<evidence type="ECO:0000256" key="4">
    <source>
        <dbReference type="ARBA" id="ARBA00022771"/>
    </source>
</evidence>
<keyword evidence="13" id="KW-1185">Reference proteome</keyword>
<dbReference type="PROSITE" id="PS00028">
    <property type="entry name" value="ZINC_FINGER_C2H2_1"/>
    <property type="match status" value="1"/>
</dbReference>
<keyword evidence="4 10" id="KW-0863">Zinc-finger</keyword>
<protein>
    <submittedName>
        <fullName evidence="12">Zinc finger, C2H2 type</fullName>
    </submittedName>
</protein>
<dbReference type="GO" id="GO:0005634">
    <property type="term" value="C:nucleus"/>
    <property type="evidence" value="ECO:0007669"/>
    <property type="project" value="UniProtKB-SubCell"/>
</dbReference>
<dbReference type="InterPro" id="IPR013087">
    <property type="entry name" value="Znf_C2H2_type"/>
</dbReference>
<dbReference type="SUPFAM" id="SSF57667">
    <property type="entry name" value="beta-beta-alpha zinc fingers"/>
    <property type="match status" value="1"/>
</dbReference>
<organism evidence="12 13">
    <name type="scientific">Dictyocaulus viviparus</name>
    <name type="common">Bovine lungworm</name>
    <dbReference type="NCBI Taxonomy" id="29172"/>
    <lineage>
        <taxon>Eukaryota</taxon>
        <taxon>Metazoa</taxon>
        <taxon>Ecdysozoa</taxon>
        <taxon>Nematoda</taxon>
        <taxon>Chromadorea</taxon>
        <taxon>Rhabditida</taxon>
        <taxon>Rhabditina</taxon>
        <taxon>Rhabditomorpha</taxon>
        <taxon>Strongyloidea</taxon>
        <taxon>Metastrongylidae</taxon>
        <taxon>Dictyocaulus</taxon>
    </lineage>
</organism>
<feature type="domain" description="C2H2-type" evidence="11">
    <location>
        <begin position="24"/>
        <end position="51"/>
    </location>
</feature>
<dbReference type="FunFam" id="3.30.160.60:FF:000450">
    <property type="entry name" value="PR domain zinc finger protein 14"/>
    <property type="match status" value="1"/>
</dbReference>
<dbReference type="Gene3D" id="3.30.160.60">
    <property type="entry name" value="Classic Zinc Finger"/>
    <property type="match status" value="1"/>
</dbReference>
<keyword evidence="9" id="KW-0539">Nucleus</keyword>
<keyword evidence="7" id="KW-0238">DNA-binding</keyword>
<gene>
    <name evidence="12" type="ORF">DICVIV_09684</name>
</gene>
<dbReference type="SMART" id="SM00355">
    <property type="entry name" value="ZnF_C2H2"/>
    <property type="match status" value="1"/>
</dbReference>
<keyword evidence="6" id="KW-0805">Transcription regulation</keyword>
<proteinExistence type="predicted"/>
<evidence type="ECO:0000256" key="8">
    <source>
        <dbReference type="ARBA" id="ARBA00023163"/>
    </source>
</evidence>